<dbReference type="AlphaFoldDB" id="A0A0L7QMR5"/>
<proteinExistence type="predicted"/>
<feature type="compositionally biased region" description="Basic and acidic residues" evidence="1">
    <location>
        <begin position="70"/>
        <end position="85"/>
    </location>
</feature>
<dbReference type="EMBL" id="KQ414874">
    <property type="protein sequence ID" value="KOC59927.1"/>
    <property type="molecule type" value="Genomic_DNA"/>
</dbReference>
<accession>A0A0L7QMR5</accession>
<feature type="non-terminal residue" evidence="2">
    <location>
        <position position="1"/>
    </location>
</feature>
<sequence length="174" mass="20187">FRDIFMEHQKDDKLQFGYVCENPVQWEQRFEEKDLPNNRHRGKVQWGNIDGNYGEHYWDINHSQNRGRGRNREEEEEGRERGSSDKALVKFVRTVRDGENEKSQQITGIMPLIEMYMVPQSDSPLVYSKAVLSSILPWLCDLSKGLHSDLEEVMSGRSDVRGGGDIRGGDVMRE</sequence>
<evidence type="ECO:0000256" key="1">
    <source>
        <dbReference type="SAM" id="MobiDB-lite"/>
    </source>
</evidence>
<protein>
    <submittedName>
        <fullName evidence="2">Uncharacterized protein</fullName>
    </submittedName>
</protein>
<name>A0A0L7QMR5_9HYME</name>
<feature type="region of interest" description="Disordered" evidence="1">
    <location>
        <begin position="60"/>
        <end position="85"/>
    </location>
</feature>
<evidence type="ECO:0000313" key="3">
    <source>
        <dbReference type="Proteomes" id="UP000053825"/>
    </source>
</evidence>
<dbReference type="Proteomes" id="UP000053825">
    <property type="component" value="Unassembled WGS sequence"/>
</dbReference>
<organism evidence="2 3">
    <name type="scientific">Habropoda laboriosa</name>
    <dbReference type="NCBI Taxonomy" id="597456"/>
    <lineage>
        <taxon>Eukaryota</taxon>
        <taxon>Metazoa</taxon>
        <taxon>Ecdysozoa</taxon>
        <taxon>Arthropoda</taxon>
        <taxon>Hexapoda</taxon>
        <taxon>Insecta</taxon>
        <taxon>Pterygota</taxon>
        <taxon>Neoptera</taxon>
        <taxon>Endopterygota</taxon>
        <taxon>Hymenoptera</taxon>
        <taxon>Apocrita</taxon>
        <taxon>Aculeata</taxon>
        <taxon>Apoidea</taxon>
        <taxon>Anthophila</taxon>
        <taxon>Apidae</taxon>
        <taxon>Habropoda</taxon>
    </lineage>
</organism>
<keyword evidence="3" id="KW-1185">Reference proteome</keyword>
<gene>
    <name evidence="2" type="ORF">WH47_10521</name>
</gene>
<dbReference type="OrthoDB" id="8180894at2759"/>
<evidence type="ECO:0000313" key="2">
    <source>
        <dbReference type="EMBL" id="KOC59927.1"/>
    </source>
</evidence>
<reference evidence="2 3" key="1">
    <citation type="submission" date="2015-07" db="EMBL/GenBank/DDBJ databases">
        <title>The genome of Habropoda laboriosa.</title>
        <authorList>
            <person name="Pan H."/>
            <person name="Kapheim K."/>
        </authorList>
    </citation>
    <scope>NUCLEOTIDE SEQUENCE [LARGE SCALE GENOMIC DNA]</scope>
    <source>
        <strain evidence="2">0110345459</strain>
    </source>
</reference>